<dbReference type="HOGENOM" id="CLU_2324937_0_0_1"/>
<dbReference type="Gramene" id="EOY32283">
    <property type="protein sequence ID" value="EOY32283"/>
    <property type="gene ID" value="TCM_040006"/>
</dbReference>
<evidence type="ECO:0000313" key="2">
    <source>
        <dbReference type="EMBL" id="EOY32283.1"/>
    </source>
</evidence>
<dbReference type="AlphaFoldDB" id="A0A061GSA4"/>
<feature type="transmembrane region" description="Helical" evidence="1">
    <location>
        <begin position="29"/>
        <end position="50"/>
    </location>
</feature>
<evidence type="ECO:0000256" key="1">
    <source>
        <dbReference type="SAM" id="Phobius"/>
    </source>
</evidence>
<name>A0A061GSA4_THECC</name>
<proteinExistence type="predicted"/>
<organism evidence="2 3">
    <name type="scientific">Theobroma cacao</name>
    <name type="common">Cacao</name>
    <name type="synonym">Cocoa</name>
    <dbReference type="NCBI Taxonomy" id="3641"/>
    <lineage>
        <taxon>Eukaryota</taxon>
        <taxon>Viridiplantae</taxon>
        <taxon>Streptophyta</taxon>
        <taxon>Embryophyta</taxon>
        <taxon>Tracheophyta</taxon>
        <taxon>Spermatophyta</taxon>
        <taxon>Magnoliopsida</taxon>
        <taxon>eudicotyledons</taxon>
        <taxon>Gunneridae</taxon>
        <taxon>Pentapetalae</taxon>
        <taxon>rosids</taxon>
        <taxon>malvids</taxon>
        <taxon>Malvales</taxon>
        <taxon>Malvaceae</taxon>
        <taxon>Byttnerioideae</taxon>
        <taxon>Theobroma</taxon>
    </lineage>
</organism>
<dbReference type="InParanoid" id="A0A061GSA4"/>
<sequence length="99" mass="11141">MTSSPTHFNNAFVVKKCTFTSRLSSRMSLLRMTSLCALLALTHFFGMYHLLGHLFWTNPPLPLPLSLTNARLVSMFLCLCLGLFGLYLWQLTITGLGFP</sequence>
<keyword evidence="1" id="KW-0812">Transmembrane</keyword>
<accession>A0A061GSA4</accession>
<protein>
    <submittedName>
        <fullName evidence="2">Uncharacterized protein</fullName>
    </submittedName>
</protein>
<reference evidence="2 3" key="1">
    <citation type="journal article" date="2013" name="Genome Biol.">
        <title>The genome sequence of the most widely cultivated cacao type and its use to identify candidate genes regulating pod color.</title>
        <authorList>
            <person name="Motamayor J.C."/>
            <person name="Mockaitis K."/>
            <person name="Schmutz J."/>
            <person name="Haiminen N."/>
            <person name="Iii D.L."/>
            <person name="Cornejo O."/>
            <person name="Findley S.D."/>
            <person name="Zheng P."/>
            <person name="Utro F."/>
            <person name="Royaert S."/>
            <person name="Saski C."/>
            <person name="Jenkins J."/>
            <person name="Podicheti R."/>
            <person name="Zhao M."/>
            <person name="Scheffler B.E."/>
            <person name="Stack J.C."/>
            <person name="Feltus F.A."/>
            <person name="Mustiga G.M."/>
            <person name="Amores F."/>
            <person name="Phillips W."/>
            <person name="Marelli J.P."/>
            <person name="May G.D."/>
            <person name="Shapiro H."/>
            <person name="Ma J."/>
            <person name="Bustamante C.D."/>
            <person name="Schnell R.J."/>
            <person name="Main D."/>
            <person name="Gilbert D."/>
            <person name="Parida L."/>
            <person name="Kuhn D.N."/>
        </authorList>
    </citation>
    <scope>NUCLEOTIDE SEQUENCE [LARGE SCALE GENOMIC DNA]</scope>
    <source>
        <strain evidence="3">cv. Matina 1-6</strain>
    </source>
</reference>
<feature type="transmembrane region" description="Helical" evidence="1">
    <location>
        <begin position="70"/>
        <end position="89"/>
    </location>
</feature>
<keyword evidence="3" id="KW-1185">Reference proteome</keyword>
<keyword evidence="1" id="KW-1133">Transmembrane helix</keyword>
<dbReference type="Proteomes" id="UP000026915">
    <property type="component" value="Chromosome 9"/>
</dbReference>
<dbReference type="EMBL" id="CM001887">
    <property type="protein sequence ID" value="EOY32283.1"/>
    <property type="molecule type" value="Genomic_DNA"/>
</dbReference>
<keyword evidence="1" id="KW-0472">Membrane</keyword>
<evidence type="ECO:0000313" key="3">
    <source>
        <dbReference type="Proteomes" id="UP000026915"/>
    </source>
</evidence>
<gene>
    <name evidence="2" type="ORF">TCM_040006</name>
</gene>